<dbReference type="Proteomes" id="UP000503820">
    <property type="component" value="Unassembled WGS sequence"/>
</dbReference>
<evidence type="ECO:0000256" key="6">
    <source>
        <dbReference type="ARBA" id="ARBA00023163"/>
    </source>
</evidence>
<dbReference type="InterPro" id="IPR031316">
    <property type="entry name" value="FlgM_C"/>
</dbReference>
<evidence type="ECO:0000256" key="9">
    <source>
        <dbReference type="SAM" id="MobiDB-lite"/>
    </source>
</evidence>
<dbReference type="NCBIfam" id="TIGR03824">
    <property type="entry name" value="FlgM_jcvi"/>
    <property type="match status" value="1"/>
</dbReference>
<keyword evidence="6" id="KW-0804">Transcription</keyword>
<evidence type="ECO:0000256" key="3">
    <source>
        <dbReference type="ARBA" id="ARBA00022491"/>
    </source>
</evidence>
<organism evidence="11 12">
    <name type="scientific">Desulfovibrio psychrotolerans</name>
    <dbReference type="NCBI Taxonomy" id="415242"/>
    <lineage>
        <taxon>Bacteria</taxon>
        <taxon>Pseudomonadati</taxon>
        <taxon>Thermodesulfobacteriota</taxon>
        <taxon>Desulfovibrionia</taxon>
        <taxon>Desulfovibrionales</taxon>
        <taxon>Desulfovibrionaceae</taxon>
        <taxon>Desulfovibrio</taxon>
    </lineage>
</organism>
<evidence type="ECO:0000313" key="12">
    <source>
        <dbReference type="Proteomes" id="UP000503820"/>
    </source>
</evidence>
<reference evidence="11 12" key="1">
    <citation type="submission" date="2020-05" db="EMBL/GenBank/DDBJ databases">
        <title>Draft genome sequence of Desulfovibrio psychrotolerans JS1T.</title>
        <authorList>
            <person name="Ueno A."/>
            <person name="Tamazawa S."/>
            <person name="Tamamura S."/>
            <person name="Murakami T."/>
            <person name="Kiyama T."/>
            <person name="Inomata H."/>
            <person name="Amano Y."/>
            <person name="Miyakawa K."/>
            <person name="Tamaki H."/>
            <person name="Naganuma T."/>
            <person name="Kaneko K."/>
        </authorList>
    </citation>
    <scope>NUCLEOTIDE SEQUENCE [LARGE SCALE GENOMIC DNA]</scope>
    <source>
        <strain evidence="11 12">JS1</strain>
    </source>
</reference>
<keyword evidence="11" id="KW-0966">Cell projection</keyword>
<dbReference type="AlphaFoldDB" id="A0A7J0BVQ0"/>
<evidence type="ECO:0000256" key="4">
    <source>
        <dbReference type="ARBA" id="ARBA00022795"/>
    </source>
</evidence>
<keyword evidence="12" id="KW-1185">Reference proteome</keyword>
<feature type="region of interest" description="Disordered" evidence="9">
    <location>
        <begin position="21"/>
        <end position="46"/>
    </location>
</feature>
<comment type="caution">
    <text evidence="11">The sequence shown here is derived from an EMBL/GenBank/DDBJ whole genome shotgun (WGS) entry which is preliminary data.</text>
</comment>
<evidence type="ECO:0000256" key="8">
    <source>
        <dbReference type="ARBA" id="ARBA00030117"/>
    </source>
</evidence>
<name>A0A7J0BVQ0_9BACT</name>
<evidence type="ECO:0000259" key="10">
    <source>
        <dbReference type="Pfam" id="PF04316"/>
    </source>
</evidence>
<protein>
    <recommendedName>
        <fullName evidence="2">Negative regulator of flagellin synthesis</fullName>
    </recommendedName>
    <alternativeName>
        <fullName evidence="8">Anti-sigma-28 factor</fullName>
    </alternativeName>
</protein>
<evidence type="ECO:0000256" key="5">
    <source>
        <dbReference type="ARBA" id="ARBA00023015"/>
    </source>
</evidence>
<evidence type="ECO:0000256" key="1">
    <source>
        <dbReference type="ARBA" id="ARBA00005322"/>
    </source>
</evidence>
<sequence length="102" mass="11262">MEIKNYLKGLDPYQAQLDKADAAKARKAKSGESGKSAAEGDRVSVSDEARLRTEAYRTALSTPDVRQEKVNAIKAKVDAGEYIVDSQKVAEKLIKEEVELFM</sequence>
<dbReference type="GO" id="GO:0044781">
    <property type="term" value="P:bacterial-type flagellum organization"/>
    <property type="evidence" value="ECO:0007669"/>
    <property type="project" value="UniProtKB-KW"/>
</dbReference>
<proteinExistence type="inferred from homology"/>
<dbReference type="InterPro" id="IPR007412">
    <property type="entry name" value="FlgM"/>
</dbReference>
<dbReference type="SUPFAM" id="SSF101498">
    <property type="entry name" value="Anti-sigma factor FlgM"/>
    <property type="match status" value="1"/>
</dbReference>
<keyword evidence="11" id="KW-0969">Cilium</keyword>
<dbReference type="Pfam" id="PF04316">
    <property type="entry name" value="FlgM"/>
    <property type="match status" value="1"/>
</dbReference>
<dbReference type="EMBL" id="BLVP01000010">
    <property type="protein sequence ID" value="GFM37790.1"/>
    <property type="molecule type" value="Genomic_DNA"/>
</dbReference>
<dbReference type="RefSeq" id="WP_174410427.1">
    <property type="nucleotide sequence ID" value="NZ_BLVP01000010.1"/>
</dbReference>
<keyword evidence="5" id="KW-0805">Transcription regulation</keyword>
<evidence type="ECO:0000313" key="11">
    <source>
        <dbReference type="EMBL" id="GFM37790.1"/>
    </source>
</evidence>
<dbReference type="GO" id="GO:0045892">
    <property type="term" value="P:negative regulation of DNA-templated transcription"/>
    <property type="evidence" value="ECO:0007669"/>
    <property type="project" value="InterPro"/>
</dbReference>
<keyword evidence="11" id="KW-0282">Flagellum</keyword>
<comment type="similarity">
    <text evidence="1">Belongs to the FlgM family.</text>
</comment>
<keyword evidence="4" id="KW-1005">Bacterial flagellum biogenesis</keyword>
<evidence type="ECO:0000256" key="7">
    <source>
        <dbReference type="ARBA" id="ARBA00024739"/>
    </source>
</evidence>
<feature type="domain" description="Anti-sigma-28 factor FlgM C-terminal" evidence="10">
    <location>
        <begin position="41"/>
        <end position="95"/>
    </location>
</feature>
<accession>A0A7J0BVQ0</accession>
<comment type="function">
    <text evidence="7">Responsible for the coupling of flagellin expression to flagellar assembly by preventing expression of the flagellin genes when a component of the middle class of proteins is defective. It negatively regulates flagellar genes by inhibiting the activity of FliA by directly binding to FliA.</text>
</comment>
<keyword evidence="3" id="KW-0678">Repressor</keyword>
<gene>
    <name evidence="11" type="primary">flgM</name>
    <name evidence="11" type="ORF">DSM19430T_24740</name>
</gene>
<dbReference type="InterPro" id="IPR035890">
    <property type="entry name" value="Anti-sigma-28_factor_FlgM_sf"/>
</dbReference>
<evidence type="ECO:0000256" key="2">
    <source>
        <dbReference type="ARBA" id="ARBA00017823"/>
    </source>
</evidence>